<proteinExistence type="predicted"/>
<organism evidence="1">
    <name type="scientific">Siphoviridae sp. ct4085</name>
    <dbReference type="NCBI Taxonomy" id="2827774"/>
    <lineage>
        <taxon>Viruses</taxon>
        <taxon>Duplodnaviria</taxon>
        <taxon>Heunggongvirae</taxon>
        <taxon>Uroviricota</taxon>
        <taxon>Caudoviricetes</taxon>
    </lineage>
</organism>
<dbReference type="EMBL" id="BK032584">
    <property type="protein sequence ID" value="DAF49583.1"/>
    <property type="molecule type" value="Genomic_DNA"/>
</dbReference>
<accession>A0A8S5SG10</accession>
<evidence type="ECO:0000313" key="1">
    <source>
        <dbReference type="EMBL" id="DAF49583.1"/>
    </source>
</evidence>
<reference evidence="1" key="1">
    <citation type="journal article" date="2021" name="Proc. Natl. Acad. Sci. U.S.A.">
        <title>A Catalog of Tens of Thousands of Viruses from Human Metagenomes Reveals Hidden Associations with Chronic Diseases.</title>
        <authorList>
            <person name="Tisza M.J."/>
            <person name="Buck C.B."/>
        </authorList>
    </citation>
    <scope>NUCLEOTIDE SEQUENCE</scope>
    <source>
        <strain evidence="1">Ct4085</strain>
    </source>
</reference>
<protein>
    <submittedName>
        <fullName evidence="1">Uncharacterized protein</fullName>
    </submittedName>
</protein>
<sequence>MKNEYFNMIGQKAPGGKMILMAVVPDDLFGVEVPNIFQVQAVRTIPTIYTGTYPTIRIVIDKLEAREDLTGEGIAGIATGENWYNVSQEDKNEYGININP</sequence>
<name>A0A8S5SG10_9CAUD</name>